<reference evidence="1 2" key="1">
    <citation type="submission" date="2024-01" db="EMBL/GenBank/DDBJ databases">
        <title>A telomere-to-telomere, gap-free genome of sweet tea (Lithocarpus litseifolius).</title>
        <authorList>
            <person name="Zhou J."/>
        </authorList>
    </citation>
    <scope>NUCLEOTIDE SEQUENCE [LARGE SCALE GENOMIC DNA]</scope>
    <source>
        <strain evidence="1">Zhou-2022a</strain>
        <tissue evidence="1">Leaf</tissue>
    </source>
</reference>
<name>A0AAW2D4E9_9ROSI</name>
<gene>
    <name evidence="1" type="ORF">SO802_011546</name>
</gene>
<dbReference type="EMBL" id="JAZDWU010000004">
    <property type="protein sequence ID" value="KAL0003985.1"/>
    <property type="molecule type" value="Genomic_DNA"/>
</dbReference>
<organism evidence="1 2">
    <name type="scientific">Lithocarpus litseifolius</name>
    <dbReference type="NCBI Taxonomy" id="425828"/>
    <lineage>
        <taxon>Eukaryota</taxon>
        <taxon>Viridiplantae</taxon>
        <taxon>Streptophyta</taxon>
        <taxon>Embryophyta</taxon>
        <taxon>Tracheophyta</taxon>
        <taxon>Spermatophyta</taxon>
        <taxon>Magnoliopsida</taxon>
        <taxon>eudicotyledons</taxon>
        <taxon>Gunneridae</taxon>
        <taxon>Pentapetalae</taxon>
        <taxon>rosids</taxon>
        <taxon>fabids</taxon>
        <taxon>Fagales</taxon>
        <taxon>Fagaceae</taxon>
        <taxon>Lithocarpus</taxon>
    </lineage>
</organism>
<evidence type="ECO:0000313" key="1">
    <source>
        <dbReference type="EMBL" id="KAL0003985.1"/>
    </source>
</evidence>
<comment type="caution">
    <text evidence="1">The sequence shown here is derived from an EMBL/GenBank/DDBJ whole genome shotgun (WGS) entry which is preliminary data.</text>
</comment>
<dbReference type="Proteomes" id="UP001459277">
    <property type="component" value="Unassembled WGS sequence"/>
</dbReference>
<sequence length="236" mass="26697">MKRKILADPSCHRCGRQPEDIMRALWGCEAVKQVWVPEIFATTAWFIWTHRNKTRLNEQTLPSSEISAAAKKFLLAFTASQAIPQGSKNARKQTWVPPKPGEFKTNFDGAMFNENDEAGIRIVVRNSLGQSHFEGDSEIGIKALRKGHMLLSSFGHLVQDTLLFASSLRSLSFSHTVRQGWLYPSSDDLEPMTQSCRGLVEIDFPGNEDSLKETKFRDLVWRGKESVVDDEKKAEE</sequence>
<dbReference type="AlphaFoldDB" id="A0AAW2D4E9"/>
<proteinExistence type="predicted"/>
<evidence type="ECO:0000313" key="2">
    <source>
        <dbReference type="Proteomes" id="UP001459277"/>
    </source>
</evidence>
<protein>
    <recommendedName>
        <fullName evidence="3">Reverse transcriptase zinc-binding domain-containing protein</fullName>
    </recommendedName>
</protein>
<evidence type="ECO:0008006" key="3">
    <source>
        <dbReference type="Google" id="ProtNLM"/>
    </source>
</evidence>
<keyword evidence="2" id="KW-1185">Reference proteome</keyword>
<accession>A0AAW2D4E9</accession>